<evidence type="ECO:0000313" key="2">
    <source>
        <dbReference type="EnsemblMetazoa" id="XP_016989625.1"/>
    </source>
</evidence>
<dbReference type="OrthoDB" id="6370791at2759"/>
<dbReference type="Pfam" id="PF06585">
    <property type="entry name" value="JHBP"/>
    <property type="match status" value="1"/>
</dbReference>
<dbReference type="RefSeq" id="XP_016989625.1">
    <property type="nucleotide sequence ID" value="XM_017134136.1"/>
</dbReference>
<accession>A0A6P4FGR1</accession>
<dbReference type="GeneID" id="108051874"/>
<evidence type="ECO:0000256" key="1">
    <source>
        <dbReference type="SAM" id="SignalP"/>
    </source>
</evidence>
<reference evidence="2" key="3">
    <citation type="submission" date="2025-05" db="UniProtKB">
        <authorList>
            <consortium name="EnsemblMetazoa"/>
        </authorList>
    </citation>
    <scope>IDENTIFICATION</scope>
</reference>
<dbReference type="AlphaFoldDB" id="A0A6P4FGR1"/>
<reference evidence="4" key="2">
    <citation type="submission" date="2025-04" db="UniProtKB">
        <authorList>
            <consortium name="RefSeq"/>
        </authorList>
    </citation>
    <scope>IDENTIFICATION</scope>
</reference>
<dbReference type="Gene3D" id="3.15.10.30">
    <property type="entry name" value="Haemolymph juvenile hormone binding protein"/>
    <property type="match status" value="1"/>
</dbReference>
<dbReference type="InterPro" id="IPR038606">
    <property type="entry name" value="To_sf"/>
</dbReference>
<gene>
    <name evidence="4" type="primary">LOC108051874</name>
    <name evidence="2" type="synonym">108051874</name>
</gene>
<feature type="chain" id="PRO_5028160937" evidence="1">
    <location>
        <begin position="19"/>
        <end position="244"/>
    </location>
</feature>
<dbReference type="InterPro" id="IPR010562">
    <property type="entry name" value="Haemolymph_juvenile_hormone-bd"/>
</dbReference>
<proteinExistence type="predicted"/>
<name>A0A6P4FGR1_DRORH</name>
<dbReference type="PROSITE" id="PS51257">
    <property type="entry name" value="PROKAR_LIPOPROTEIN"/>
    <property type="match status" value="1"/>
</dbReference>
<protein>
    <submittedName>
        <fullName evidence="4">Uncharacterized protein LOC108051874</fullName>
    </submittedName>
</protein>
<dbReference type="SMART" id="SM00700">
    <property type="entry name" value="JHBP"/>
    <property type="match status" value="1"/>
</dbReference>
<evidence type="ECO:0000313" key="4">
    <source>
        <dbReference type="RefSeq" id="XP_016989625.1"/>
    </source>
</evidence>
<sequence length="244" mass="27098">MKSVLLIAIIVALASCQGAEVAEPLAVQDRSFSSVILDAVEAFRVVLQNGSPKYGVPVMAPMTAAQRSFEFNTGEFSGTFGVEDFVLQGLDQYEVKTMNMDVIRSRLTFEFDFPSVNFTTNYEMEMGSGYRVKRNGGAFFALENLNIRGRISYSLGVFTSKLRVKDVLIYPSVGNVNSQIENLSKYRIFNKKLNEVIEEFVTLTINDSTDFVAEWVSEQVTPICNDLIGDRTLSDIIAIITGGF</sequence>
<dbReference type="Proteomes" id="UP001652680">
    <property type="component" value="Unassembled WGS sequence"/>
</dbReference>
<organism evidence="4">
    <name type="scientific">Drosophila rhopaloa</name>
    <name type="common">Fruit fly</name>
    <dbReference type="NCBI Taxonomy" id="1041015"/>
    <lineage>
        <taxon>Eukaryota</taxon>
        <taxon>Metazoa</taxon>
        <taxon>Ecdysozoa</taxon>
        <taxon>Arthropoda</taxon>
        <taxon>Hexapoda</taxon>
        <taxon>Insecta</taxon>
        <taxon>Pterygota</taxon>
        <taxon>Neoptera</taxon>
        <taxon>Endopterygota</taxon>
        <taxon>Diptera</taxon>
        <taxon>Brachycera</taxon>
        <taxon>Muscomorpha</taxon>
        <taxon>Ephydroidea</taxon>
        <taxon>Drosophilidae</taxon>
        <taxon>Drosophila</taxon>
        <taxon>Sophophora</taxon>
    </lineage>
</organism>
<dbReference type="PANTHER" id="PTHR20993:SF0">
    <property type="entry name" value="GH07914P"/>
    <property type="match status" value="1"/>
</dbReference>
<feature type="signal peptide" evidence="1">
    <location>
        <begin position="1"/>
        <end position="18"/>
    </location>
</feature>
<dbReference type="PANTHER" id="PTHR20993">
    <property type="entry name" value="GH07914P"/>
    <property type="match status" value="1"/>
</dbReference>
<dbReference type="EnsemblMetazoa" id="XM_017134136.2">
    <property type="protein sequence ID" value="XP_016989625.1"/>
    <property type="gene ID" value="LOC108051874"/>
</dbReference>
<keyword evidence="3" id="KW-1185">Reference proteome</keyword>
<reference evidence="3" key="1">
    <citation type="journal article" date="2021" name="Elife">
        <title>Highly contiguous assemblies of 101 drosophilid genomes.</title>
        <authorList>
            <person name="Kim B.Y."/>
            <person name="Wang J.R."/>
            <person name="Miller D.E."/>
            <person name="Barmina O."/>
            <person name="Delaney E."/>
            <person name="Thompson A."/>
            <person name="Comeault A.A."/>
            <person name="Peede D."/>
            <person name="D'Agostino E.R."/>
            <person name="Pelaez J."/>
            <person name="Aguilar J.M."/>
            <person name="Haji D."/>
            <person name="Matsunaga T."/>
            <person name="Armstrong E.E."/>
            <person name="Zych M."/>
            <person name="Ogawa Y."/>
            <person name="Stamenkovic-Radak M."/>
            <person name="Jelic M."/>
            <person name="Veselinovic M.S."/>
            <person name="Tanaskovic M."/>
            <person name="Eric P."/>
            <person name="Gao J.J."/>
            <person name="Katoh T.K."/>
            <person name="Toda M.J."/>
            <person name="Watabe H."/>
            <person name="Watada M."/>
            <person name="Davis J.S."/>
            <person name="Moyle L.C."/>
            <person name="Manoli G."/>
            <person name="Bertolini E."/>
            <person name="Kostal V."/>
            <person name="Hawley R.S."/>
            <person name="Takahashi A."/>
            <person name="Jones C.D."/>
            <person name="Price D.K."/>
            <person name="Whiteman N."/>
            <person name="Kopp A."/>
            <person name="Matute D.R."/>
            <person name="Petrov D.A."/>
        </authorList>
    </citation>
    <scope>NUCLEOTIDE SEQUENCE [LARGE SCALE GENOMIC DNA]</scope>
</reference>
<keyword evidence="1" id="KW-0732">Signal</keyword>
<evidence type="ECO:0000313" key="3">
    <source>
        <dbReference type="Proteomes" id="UP001652680"/>
    </source>
</evidence>